<dbReference type="EMBL" id="KT321316">
    <property type="protein sequence ID" value="ALA45411.1"/>
    <property type="molecule type" value="Genomic_DNA"/>
</dbReference>
<evidence type="ECO:0000313" key="2">
    <source>
        <dbReference type="Proteomes" id="UP000201646"/>
    </source>
</evidence>
<organism evidence="1 2">
    <name type="scientific">Achromobacter phage phiAxp-2</name>
    <dbReference type="NCBI Taxonomy" id="1664246"/>
    <lineage>
        <taxon>Viruses</taxon>
        <taxon>Duplodnaviria</taxon>
        <taxon>Heunggongvirae</taxon>
        <taxon>Uroviricota</taxon>
        <taxon>Caudoviricetes</taxon>
        <taxon>Casjensviridae</taxon>
        <taxon>Fengtaivirus</taxon>
        <taxon>Fengtaivirus Axp2</taxon>
    </lineage>
</organism>
<dbReference type="RefSeq" id="YP_009226477.1">
    <property type="nucleotide sequence ID" value="NC_029106.1"/>
</dbReference>
<sequence>MREVRHPAIDVIRNGFFGTQVNPELAAKLDRAGIPTLNLVSWAGVAIGSLVSHYDELTEEMVYRYYEPGETVKPQRLATLDEMQHLIKKFKPQCVKPGPVPAQFRNVSLANMAEEDDGEL</sequence>
<reference evidence="1" key="1">
    <citation type="submission" date="2015-09" db="EMBL/GenBank/DDBJ databases">
        <authorList>
            <person name="Zhao X."/>
        </authorList>
    </citation>
    <scope>NUCLEOTIDE SEQUENCE</scope>
</reference>
<name>A0A0K2FI20_9CAUD</name>
<dbReference type="GeneID" id="26798942"/>
<dbReference type="Proteomes" id="UP000201646">
    <property type="component" value="Segment"/>
</dbReference>
<proteinExistence type="predicted"/>
<keyword evidence="2" id="KW-1185">Reference proteome</keyword>
<gene>
    <name evidence="1" type="ORF">ADP64_000059</name>
</gene>
<accession>A0A0K2FI20</accession>
<dbReference type="KEGG" id="vg:26798942"/>
<protein>
    <submittedName>
        <fullName evidence="1">Uncharacterized protein</fullName>
    </submittedName>
</protein>
<evidence type="ECO:0000313" key="1">
    <source>
        <dbReference type="EMBL" id="ALA45411.1"/>
    </source>
</evidence>